<evidence type="ECO:0000313" key="9">
    <source>
        <dbReference type="EMBL" id="MEJ5943791.1"/>
    </source>
</evidence>
<gene>
    <name evidence="9" type="ORF">WDZ17_00595</name>
</gene>
<dbReference type="PRINTS" id="PR00738">
    <property type="entry name" value="GLHYDRLASE20"/>
</dbReference>
<dbReference type="InterPro" id="IPR017853">
    <property type="entry name" value="GH"/>
</dbReference>
<feature type="chain" id="PRO_5047260418" description="beta-N-acetylhexosaminidase" evidence="6">
    <location>
        <begin position="32"/>
        <end position="551"/>
    </location>
</feature>
<dbReference type="InterPro" id="IPR025705">
    <property type="entry name" value="Beta_hexosaminidase_sua/sub"/>
</dbReference>
<dbReference type="EMBL" id="JBBIAA010000001">
    <property type="protein sequence ID" value="MEJ5943791.1"/>
    <property type="molecule type" value="Genomic_DNA"/>
</dbReference>
<dbReference type="InterPro" id="IPR015882">
    <property type="entry name" value="HEX_bac_N"/>
</dbReference>
<evidence type="ECO:0000256" key="3">
    <source>
        <dbReference type="ARBA" id="ARBA00012663"/>
    </source>
</evidence>
<evidence type="ECO:0000256" key="4">
    <source>
        <dbReference type="ARBA" id="ARBA00022801"/>
    </source>
</evidence>
<proteinExistence type="inferred from homology"/>
<protein>
    <recommendedName>
        <fullName evidence="3">beta-N-acetylhexosaminidase</fullName>
        <ecNumber evidence="3">3.2.1.52</ecNumber>
    </recommendedName>
</protein>
<comment type="catalytic activity">
    <reaction evidence="1">
        <text>Hydrolysis of terminal non-reducing N-acetyl-D-hexosamine residues in N-acetyl-beta-D-hexosaminides.</text>
        <dbReference type="EC" id="3.2.1.52"/>
    </reaction>
</comment>
<evidence type="ECO:0000313" key="10">
    <source>
        <dbReference type="Proteomes" id="UP001387100"/>
    </source>
</evidence>
<dbReference type="Gene3D" id="3.30.379.10">
    <property type="entry name" value="Chitobiase/beta-hexosaminidase domain 2-like"/>
    <property type="match status" value="1"/>
</dbReference>
<dbReference type="Pfam" id="PF02838">
    <property type="entry name" value="Glyco_hydro_20b"/>
    <property type="match status" value="1"/>
</dbReference>
<keyword evidence="4" id="KW-0378">Hydrolase</keyword>
<comment type="caution">
    <text evidence="9">The sequence shown here is derived from an EMBL/GenBank/DDBJ whole genome shotgun (WGS) entry which is preliminary data.</text>
</comment>
<evidence type="ECO:0000256" key="2">
    <source>
        <dbReference type="ARBA" id="ARBA00006285"/>
    </source>
</evidence>
<evidence type="ECO:0000259" key="7">
    <source>
        <dbReference type="Pfam" id="PF00728"/>
    </source>
</evidence>
<reference evidence="9 10" key="1">
    <citation type="journal article" date="2017" name="Int. J. Syst. Evol. Microbiol.">
        <title>Pseudokineococcus basanitobsidens sp. nov., isolated from volcanic rock.</title>
        <authorList>
            <person name="Lee D.W."/>
            <person name="Park M.Y."/>
            <person name="Kim J.J."/>
            <person name="Kim B.S."/>
        </authorList>
    </citation>
    <scope>NUCLEOTIDE SEQUENCE [LARGE SCALE GENOMIC DNA]</scope>
    <source>
        <strain evidence="9 10">DSM 103726</strain>
    </source>
</reference>
<dbReference type="RefSeq" id="WP_339573183.1">
    <property type="nucleotide sequence ID" value="NZ_JBBIAA010000001.1"/>
</dbReference>
<dbReference type="CDD" id="cd06568">
    <property type="entry name" value="GH20_SpHex_like"/>
    <property type="match status" value="1"/>
</dbReference>
<dbReference type="PANTHER" id="PTHR22600:SF57">
    <property type="entry name" value="BETA-N-ACETYLHEXOSAMINIDASE"/>
    <property type="match status" value="1"/>
</dbReference>
<keyword evidence="6" id="KW-0732">Signal</keyword>
<dbReference type="InterPro" id="IPR029018">
    <property type="entry name" value="Hex-like_dom2"/>
</dbReference>
<dbReference type="Pfam" id="PF00728">
    <property type="entry name" value="Glyco_hydro_20"/>
    <property type="match status" value="1"/>
</dbReference>
<dbReference type="PANTHER" id="PTHR22600">
    <property type="entry name" value="BETA-HEXOSAMINIDASE"/>
    <property type="match status" value="1"/>
</dbReference>
<dbReference type="Gene3D" id="3.20.20.80">
    <property type="entry name" value="Glycosidases"/>
    <property type="match status" value="1"/>
</dbReference>
<evidence type="ECO:0000256" key="6">
    <source>
        <dbReference type="SAM" id="SignalP"/>
    </source>
</evidence>
<evidence type="ECO:0000256" key="5">
    <source>
        <dbReference type="ARBA" id="ARBA00023295"/>
    </source>
</evidence>
<dbReference type="SUPFAM" id="SSF55545">
    <property type="entry name" value="beta-N-acetylhexosaminidase-like domain"/>
    <property type="match status" value="1"/>
</dbReference>
<name>A0ABU8RFD5_9ACTN</name>
<feature type="domain" description="Beta-hexosaminidase bacterial type N-terminal" evidence="8">
    <location>
        <begin position="52"/>
        <end position="190"/>
    </location>
</feature>
<comment type="similarity">
    <text evidence="2">Belongs to the glycosyl hydrolase 20 family.</text>
</comment>
<evidence type="ECO:0000259" key="8">
    <source>
        <dbReference type="Pfam" id="PF02838"/>
    </source>
</evidence>
<keyword evidence="10" id="KW-1185">Reference proteome</keyword>
<sequence length="551" mass="58086">MRPRPKTFPRAALAAVAVAGLLAAPAVPATAAPGGAAAPGRGGSAAVADLSDVIPLPASVAPSGRPVELGPGTLVRVQAGSPEAAAAAQLLVDLLRPSTGFRLPVVPTDGPDDASRPLSGISLLTDGADPALGDEGYVLEASGRSVVLRAATREGLLHAVQTLRQLLPPAVEARDAQPGPWLVPGGRVEDRPRFAYRGAMLDVARHFMTVEEVQGYVDSLAAYKVNHLHLHLTDDQGWRIEIPGWPRLTEVGAATEVGGGPGGSYTQEDYAAIVAYAAERGVTVVPEVDLPGHANAALVAYPELTCDGVAPEPYTGIEVGFSTLCVDKEVTYDFVGDVVRALAAATPGEYLHIGGDEALVTTEEEYARFMRRVLPLVEATGKTAVGWQELLPLAAGPAGGGPVTVGQYWVPGAPEQPLLDSLARGNRVVMSPADHAYLDMKYAEGFPLGLQWAGFTGVEDAFAWDPATYAEGIGEQDVLGVEAAIFSETLEDLDDVETMAFPRLPGIAEIGWSPRATHDWATYRERLALQGPRWERRGVDYYRSPEVPWAG</sequence>
<accession>A0ABU8RFD5</accession>
<dbReference type="Proteomes" id="UP001387100">
    <property type="component" value="Unassembled WGS sequence"/>
</dbReference>
<evidence type="ECO:0000256" key="1">
    <source>
        <dbReference type="ARBA" id="ARBA00001231"/>
    </source>
</evidence>
<keyword evidence="5" id="KW-0326">Glycosidase</keyword>
<dbReference type="SUPFAM" id="SSF51445">
    <property type="entry name" value="(Trans)glycosidases"/>
    <property type="match status" value="1"/>
</dbReference>
<dbReference type="InterPro" id="IPR015883">
    <property type="entry name" value="Glyco_hydro_20_cat"/>
</dbReference>
<feature type="signal peptide" evidence="6">
    <location>
        <begin position="1"/>
        <end position="31"/>
    </location>
</feature>
<feature type="domain" description="Glycoside hydrolase family 20 catalytic" evidence="7">
    <location>
        <begin position="194"/>
        <end position="514"/>
    </location>
</feature>
<organism evidence="9 10">
    <name type="scientific">Pseudokineococcus basanitobsidens</name>
    <dbReference type="NCBI Taxonomy" id="1926649"/>
    <lineage>
        <taxon>Bacteria</taxon>
        <taxon>Bacillati</taxon>
        <taxon>Actinomycetota</taxon>
        <taxon>Actinomycetes</taxon>
        <taxon>Kineosporiales</taxon>
        <taxon>Kineosporiaceae</taxon>
        <taxon>Pseudokineococcus</taxon>
    </lineage>
</organism>
<dbReference type="EC" id="3.2.1.52" evidence="3"/>